<feature type="domain" description="T6SS Phospholipase effector Tle1-like catalytic" evidence="2">
    <location>
        <begin position="179"/>
        <end position="270"/>
    </location>
</feature>
<accession>F0F4H8</accession>
<dbReference type="RefSeq" id="WP_007368032.1">
    <property type="nucleotide sequence ID" value="NZ_GL872283.1"/>
</dbReference>
<keyword evidence="1" id="KW-0472">Membrane</keyword>
<dbReference type="PANTHER" id="PTHR33840:SF1">
    <property type="entry name" value="TLE1 PHOSPHOLIPASE DOMAIN-CONTAINING PROTEIN"/>
    <property type="match status" value="1"/>
</dbReference>
<dbReference type="Pfam" id="PF09994">
    <property type="entry name" value="T6SS_Tle1-like_cat"/>
    <property type="match status" value="1"/>
</dbReference>
<evidence type="ECO:0000259" key="2">
    <source>
        <dbReference type="Pfam" id="PF09994"/>
    </source>
</evidence>
<organism evidence="3 4">
    <name type="scientific">Prevotella multiformis DSM 16608</name>
    <dbReference type="NCBI Taxonomy" id="888743"/>
    <lineage>
        <taxon>Bacteria</taxon>
        <taxon>Pseudomonadati</taxon>
        <taxon>Bacteroidota</taxon>
        <taxon>Bacteroidia</taxon>
        <taxon>Bacteroidales</taxon>
        <taxon>Prevotellaceae</taxon>
        <taxon>Prevotella</taxon>
    </lineage>
</organism>
<dbReference type="PANTHER" id="PTHR33840">
    <property type="match status" value="1"/>
</dbReference>
<dbReference type="STRING" id="888743.HMPREF9141_0494"/>
<keyword evidence="4" id="KW-1185">Reference proteome</keyword>
<comment type="caution">
    <text evidence="3">The sequence shown here is derived from an EMBL/GenBank/DDBJ whole genome shotgun (WGS) entry which is preliminary data.</text>
</comment>
<evidence type="ECO:0000313" key="4">
    <source>
        <dbReference type="Proteomes" id="UP000005697"/>
    </source>
</evidence>
<gene>
    <name evidence="3" type="ORF">HMPREF9141_0494</name>
</gene>
<keyword evidence="1" id="KW-1133">Transmembrane helix</keyword>
<dbReference type="Proteomes" id="UP000005697">
    <property type="component" value="Unassembled WGS sequence"/>
</dbReference>
<name>F0F4H8_9BACT</name>
<evidence type="ECO:0000313" key="3">
    <source>
        <dbReference type="EMBL" id="EGC21136.1"/>
    </source>
</evidence>
<dbReference type="EMBL" id="AEWX01000004">
    <property type="protein sequence ID" value="EGC21136.1"/>
    <property type="molecule type" value="Genomic_DNA"/>
</dbReference>
<dbReference type="OrthoDB" id="4378831at2"/>
<dbReference type="AlphaFoldDB" id="F0F4H8"/>
<proteinExistence type="predicted"/>
<reference evidence="3 4" key="1">
    <citation type="submission" date="2011-01" db="EMBL/GenBank/DDBJ databases">
        <authorList>
            <person name="Muzny D."/>
            <person name="Qin X."/>
            <person name="Deng J."/>
            <person name="Jiang H."/>
            <person name="Liu Y."/>
            <person name="Qu J."/>
            <person name="Song X.-Z."/>
            <person name="Zhang L."/>
            <person name="Thornton R."/>
            <person name="Coyle M."/>
            <person name="Francisco L."/>
            <person name="Jackson L."/>
            <person name="Javaid M."/>
            <person name="Korchina V."/>
            <person name="Kovar C."/>
            <person name="Mata R."/>
            <person name="Mathew T."/>
            <person name="Ngo R."/>
            <person name="Nguyen L."/>
            <person name="Nguyen N."/>
            <person name="Okwuonu G."/>
            <person name="Ongeri F."/>
            <person name="Pham C."/>
            <person name="Simmons D."/>
            <person name="Wilczek-Boney K."/>
            <person name="Hale W."/>
            <person name="Jakkamsetti A."/>
            <person name="Pham P."/>
            <person name="Ruth R."/>
            <person name="San Lucas F."/>
            <person name="Warren J."/>
            <person name="Zhang J."/>
            <person name="Zhao Z."/>
            <person name="Zhou C."/>
            <person name="Zhu D."/>
            <person name="Lee S."/>
            <person name="Bess C."/>
            <person name="Blankenburg K."/>
            <person name="Forbes L."/>
            <person name="Fu Q."/>
            <person name="Gubbala S."/>
            <person name="Hirani K."/>
            <person name="Jayaseelan J.C."/>
            <person name="Lara F."/>
            <person name="Munidasa M."/>
            <person name="Palculict T."/>
            <person name="Patil S."/>
            <person name="Pu L.-L."/>
            <person name="Saada N."/>
            <person name="Tang L."/>
            <person name="Weissenberger G."/>
            <person name="Zhu Y."/>
            <person name="Hemphill L."/>
            <person name="Shang Y."/>
            <person name="Youmans B."/>
            <person name="Ayvaz T."/>
            <person name="Ross M."/>
            <person name="Santibanez J."/>
            <person name="Aqrawi P."/>
            <person name="Gross S."/>
            <person name="Joshi V."/>
            <person name="Fowler G."/>
            <person name="Nazareth L."/>
            <person name="Reid J."/>
            <person name="Worley K."/>
            <person name="Petrosino J."/>
            <person name="Highlander S."/>
            <person name="Gibbs R."/>
        </authorList>
    </citation>
    <scope>NUCLEOTIDE SEQUENCE [LARGE SCALE GENOMIC DNA]</scope>
    <source>
        <strain evidence="3 4">DSM 16608</strain>
    </source>
</reference>
<feature type="transmembrane region" description="Helical" evidence="1">
    <location>
        <begin position="16"/>
        <end position="38"/>
    </location>
</feature>
<evidence type="ECO:0000256" key="1">
    <source>
        <dbReference type="SAM" id="Phobius"/>
    </source>
</evidence>
<dbReference type="eggNOG" id="COG3673">
    <property type="taxonomic scope" value="Bacteria"/>
</dbReference>
<dbReference type="HOGENOM" id="CLU_873936_0_0_10"/>
<protein>
    <recommendedName>
        <fullName evidence="2">T6SS Phospholipase effector Tle1-like catalytic domain-containing protein</fullName>
    </recommendedName>
</protein>
<keyword evidence="1" id="KW-0812">Transmembrane</keyword>
<dbReference type="InterPro" id="IPR018712">
    <property type="entry name" value="Tle1-like_cat"/>
</dbReference>
<sequence>MLEMALQVSKTRKLKVLIFILVYSLMVHQITFIIQITVKNPNKKYNDKGFNLYDSYRGDYTNVAKLYNTYFTQGHDFKIYIEGPGTVSPLCKLDESGNEVYYSIGAADSLASAASGNWIESMGSKIRKANNIITKRLADKYPPNTIVNIKMDVFGFSRGAAEARRFISPQNIVPLLYEEFGTALNNYRISINFLGLFDTVLSEYSILSGIELKLQSDIKKVVHLVAANEYREHFPVTSIKEKGKKLRSNYIEIVLPGAHSDIGGGYNQDAVDYLYYFNTNTHVKEWEKWPSTYDLTDENSIKFGSVLKSSCKPILLSA</sequence>